<dbReference type="PROSITE" id="PS50088">
    <property type="entry name" value="ANK_REPEAT"/>
    <property type="match status" value="1"/>
</dbReference>
<sequence>MSCEKYRNKLMDYLNKIHEERRSELMTINIKKMESSVKFNYMQDGCSGSFPLSPLSLAFKRNFSDLIKYILDFINDTKGEAFSILLIKACSAGLADIVRIFIHKGSNIHATDMNGWTPLMAACQNGHNNIVKILLKSEANLNRSLIEKEVDVNVSNRFGETL</sequence>
<dbReference type="Proteomes" id="UP000683360">
    <property type="component" value="Unassembled WGS sequence"/>
</dbReference>
<dbReference type="SMART" id="SM00248">
    <property type="entry name" value="ANK"/>
    <property type="match status" value="2"/>
</dbReference>
<dbReference type="InterPro" id="IPR036770">
    <property type="entry name" value="Ankyrin_rpt-contain_sf"/>
</dbReference>
<dbReference type="Pfam" id="PF12796">
    <property type="entry name" value="Ank_2"/>
    <property type="match status" value="1"/>
</dbReference>
<dbReference type="PROSITE" id="PS50297">
    <property type="entry name" value="ANK_REP_REGION"/>
    <property type="match status" value="1"/>
</dbReference>
<comment type="caution">
    <text evidence="4">The sequence shown here is derived from an EMBL/GenBank/DDBJ whole genome shotgun (WGS) entry which is preliminary data.</text>
</comment>
<proteinExistence type="predicted"/>
<evidence type="ECO:0000313" key="5">
    <source>
        <dbReference type="Proteomes" id="UP000683360"/>
    </source>
</evidence>
<dbReference type="PANTHER" id="PTHR24198:SF165">
    <property type="entry name" value="ANKYRIN REPEAT-CONTAINING PROTEIN-RELATED"/>
    <property type="match status" value="1"/>
</dbReference>
<dbReference type="PANTHER" id="PTHR24198">
    <property type="entry name" value="ANKYRIN REPEAT AND PROTEIN KINASE DOMAIN-CONTAINING PROTEIN"/>
    <property type="match status" value="1"/>
</dbReference>
<evidence type="ECO:0000313" key="4">
    <source>
        <dbReference type="EMBL" id="CAG2241808.1"/>
    </source>
</evidence>
<dbReference type="SUPFAM" id="SSF48403">
    <property type="entry name" value="Ankyrin repeat"/>
    <property type="match status" value="1"/>
</dbReference>
<evidence type="ECO:0000256" key="3">
    <source>
        <dbReference type="PROSITE-ProRule" id="PRU00023"/>
    </source>
</evidence>
<dbReference type="OrthoDB" id="6215350at2759"/>
<dbReference type="EMBL" id="CAJPWZ010002597">
    <property type="protein sequence ID" value="CAG2241808.1"/>
    <property type="molecule type" value="Genomic_DNA"/>
</dbReference>
<keyword evidence="5" id="KW-1185">Reference proteome</keyword>
<dbReference type="AlphaFoldDB" id="A0A8S3U7I5"/>
<evidence type="ECO:0000256" key="1">
    <source>
        <dbReference type="ARBA" id="ARBA00022737"/>
    </source>
</evidence>
<name>A0A8S3U7I5_MYTED</name>
<gene>
    <name evidence="4" type="ORF">MEDL_54010</name>
</gene>
<accession>A0A8S3U7I5</accession>
<organism evidence="4 5">
    <name type="scientific">Mytilus edulis</name>
    <name type="common">Blue mussel</name>
    <dbReference type="NCBI Taxonomy" id="6550"/>
    <lineage>
        <taxon>Eukaryota</taxon>
        <taxon>Metazoa</taxon>
        <taxon>Spiralia</taxon>
        <taxon>Lophotrochozoa</taxon>
        <taxon>Mollusca</taxon>
        <taxon>Bivalvia</taxon>
        <taxon>Autobranchia</taxon>
        <taxon>Pteriomorphia</taxon>
        <taxon>Mytilida</taxon>
        <taxon>Mytiloidea</taxon>
        <taxon>Mytilidae</taxon>
        <taxon>Mytilinae</taxon>
        <taxon>Mytilus</taxon>
    </lineage>
</organism>
<feature type="repeat" description="ANK" evidence="3">
    <location>
        <begin position="114"/>
        <end position="142"/>
    </location>
</feature>
<dbReference type="Gene3D" id="1.25.40.20">
    <property type="entry name" value="Ankyrin repeat-containing domain"/>
    <property type="match status" value="1"/>
</dbReference>
<keyword evidence="1" id="KW-0677">Repeat</keyword>
<dbReference type="InterPro" id="IPR002110">
    <property type="entry name" value="Ankyrin_rpt"/>
</dbReference>
<evidence type="ECO:0000256" key="2">
    <source>
        <dbReference type="ARBA" id="ARBA00023043"/>
    </source>
</evidence>
<keyword evidence="2 3" id="KW-0040">ANK repeat</keyword>
<reference evidence="4" key="1">
    <citation type="submission" date="2021-03" db="EMBL/GenBank/DDBJ databases">
        <authorList>
            <person name="Bekaert M."/>
        </authorList>
    </citation>
    <scope>NUCLEOTIDE SEQUENCE</scope>
</reference>
<protein>
    <submittedName>
        <fullName evidence="4">Uncharacterized protein</fullName>
    </submittedName>
</protein>